<gene>
    <name evidence="8 10" type="primary">mobA</name>
    <name evidence="10" type="ORF">FQ775_04885</name>
</gene>
<evidence type="ECO:0000256" key="2">
    <source>
        <dbReference type="ARBA" id="ARBA00022679"/>
    </source>
</evidence>
<dbReference type="GO" id="GO:0005525">
    <property type="term" value="F:GTP binding"/>
    <property type="evidence" value="ECO:0007669"/>
    <property type="project" value="UniProtKB-UniRule"/>
</dbReference>
<evidence type="ECO:0000256" key="5">
    <source>
        <dbReference type="ARBA" id="ARBA00022842"/>
    </source>
</evidence>
<comment type="domain">
    <text evidence="8">The N-terminal domain determines nucleotide recognition and specific binding, while the C-terminal domain determines the specific binding to the target protein.</text>
</comment>
<keyword evidence="6 8" id="KW-0342">GTP-binding</keyword>
<evidence type="ECO:0000256" key="8">
    <source>
        <dbReference type="HAMAP-Rule" id="MF_00316"/>
    </source>
</evidence>
<dbReference type="InterPro" id="IPR025877">
    <property type="entry name" value="MobA-like_NTP_Trfase"/>
</dbReference>
<name>A0A5B8KW30_9HYPH</name>
<accession>A0A5B8KW30</accession>
<evidence type="ECO:0000256" key="7">
    <source>
        <dbReference type="ARBA" id="ARBA00023150"/>
    </source>
</evidence>
<comment type="catalytic activity">
    <reaction evidence="8">
        <text>Mo-molybdopterin + GTP + H(+) = Mo-molybdopterin guanine dinucleotide + diphosphate</text>
        <dbReference type="Rhea" id="RHEA:34243"/>
        <dbReference type="ChEBI" id="CHEBI:15378"/>
        <dbReference type="ChEBI" id="CHEBI:33019"/>
        <dbReference type="ChEBI" id="CHEBI:37565"/>
        <dbReference type="ChEBI" id="CHEBI:71302"/>
        <dbReference type="ChEBI" id="CHEBI:71310"/>
        <dbReference type="EC" id="2.7.7.77"/>
    </reaction>
</comment>
<dbReference type="KEGG" id="niy:FQ775_04885"/>
<dbReference type="InterPro" id="IPR029044">
    <property type="entry name" value="Nucleotide-diphossugar_trans"/>
</dbReference>
<keyword evidence="7 8" id="KW-0501">Molybdenum cofactor biosynthesis</keyword>
<dbReference type="PANTHER" id="PTHR19136:SF81">
    <property type="entry name" value="MOLYBDENUM COFACTOR GUANYLYLTRANSFERASE"/>
    <property type="match status" value="1"/>
</dbReference>
<dbReference type="Pfam" id="PF12804">
    <property type="entry name" value="NTP_transf_3"/>
    <property type="match status" value="1"/>
</dbReference>
<feature type="binding site" evidence="8">
    <location>
        <begin position="10"/>
        <end position="12"/>
    </location>
    <ligand>
        <name>GTP</name>
        <dbReference type="ChEBI" id="CHEBI:37565"/>
    </ligand>
</feature>
<feature type="binding site" evidence="8">
    <location>
        <position position="69"/>
    </location>
    <ligand>
        <name>GTP</name>
        <dbReference type="ChEBI" id="CHEBI:37565"/>
    </ligand>
</feature>
<feature type="binding site" evidence="8">
    <location>
        <position position="102"/>
    </location>
    <ligand>
        <name>Mg(2+)</name>
        <dbReference type="ChEBI" id="CHEBI:18420"/>
    </ligand>
</feature>
<dbReference type="GO" id="GO:0005737">
    <property type="term" value="C:cytoplasm"/>
    <property type="evidence" value="ECO:0007669"/>
    <property type="project" value="UniProtKB-SubCell"/>
</dbReference>
<dbReference type="InterPro" id="IPR013482">
    <property type="entry name" value="Molybde_CF_guanTrfase"/>
</dbReference>
<protein>
    <recommendedName>
        <fullName evidence="8">Molybdenum cofactor guanylyltransferase</fullName>
        <shortName evidence="8">MoCo guanylyltransferase</shortName>
        <ecNumber evidence="8">2.7.7.77</ecNumber>
    </recommendedName>
    <alternativeName>
        <fullName evidence="8">GTP:molybdopterin guanylyltransferase</fullName>
    </alternativeName>
    <alternativeName>
        <fullName evidence="8">Mo-MPT guanylyltransferase</fullName>
    </alternativeName>
    <alternativeName>
        <fullName evidence="8">Molybdopterin guanylyltransferase</fullName>
    </alternativeName>
    <alternativeName>
        <fullName evidence="8">Molybdopterin-guanine dinucleotide synthase</fullName>
        <shortName evidence="8">MGD synthase</shortName>
    </alternativeName>
</protein>
<evidence type="ECO:0000313" key="10">
    <source>
        <dbReference type="EMBL" id="QDY99761.1"/>
    </source>
</evidence>
<proteinExistence type="inferred from homology"/>
<keyword evidence="10" id="KW-0548">Nucleotidyltransferase</keyword>
<dbReference type="Proteomes" id="UP000321389">
    <property type="component" value="Chromosome"/>
</dbReference>
<sequence length="208" mass="21885">MADGVAGLVLAGGRSQRMGGADKAFLELGGQTLVARATARLRPQVAKTAISSNADPSLFADLKRPVLADFIPGHRGPLAGLHTGLVWAANEGFDSLASVATDTPFFPQDLVARMATARQSAGASIVLAASGGQLHPVFGLWRTELADELADFLSKADDLSVAAFCARHETAALEFAELETAAGKIDPFFNVNTPDDLDEVRRLARETQ</sequence>
<dbReference type="HAMAP" id="MF_00316">
    <property type="entry name" value="MobA"/>
    <property type="match status" value="1"/>
</dbReference>
<evidence type="ECO:0000256" key="6">
    <source>
        <dbReference type="ARBA" id="ARBA00023134"/>
    </source>
</evidence>
<feature type="binding site" evidence="8">
    <location>
        <position position="102"/>
    </location>
    <ligand>
        <name>GTP</name>
        <dbReference type="ChEBI" id="CHEBI:37565"/>
    </ligand>
</feature>
<dbReference type="SUPFAM" id="SSF53448">
    <property type="entry name" value="Nucleotide-diphospho-sugar transferases"/>
    <property type="match status" value="1"/>
</dbReference>
<evidence type="ECO:0000256" key="3">
    <source>
        <dbReference type="ARBA" id="ARBA00022723"/>
    </source>
</evidence>
<dbReference type="AlphaFoldDB" id="A0A5B8KW30"/>
<dbReference type="EMBL" id="CP042301">
    <property type="protein sequence ID" value="QDY99761.1"/>
    <property type="molecule type" value="Genomic_DNA"/>
</dbReference>
<keyword evidence="3 8" id="KW-0479">Metal-binding</keyword>
<dbReference type="GO" id="GO:0046872">
    <property type="term" value="F:metal ion binding"/>
    <property type="evidence" value="ECO:0007669"/>
    <property type="project" value="UniProtKB-KW"/>
</dbReference>
<organism evidence="10 11">
    <name type="scientific">Nitratireductor mangrovi</name>
    <dbReference type="NCBI Taxonomy" id="2599600"/>
    <lineage>
        <taxon>Bacteria</taxon>
        <taxon>Pseudomonadati</taxon>
        <taxon>Pseudomonadota</taxon>
        <taxon>Alphaproteobacteria</taxon>
        <taxon>Hyphomicrobiales</taxon>
        <taxon>Phyllobacteriaceae</taxon>
        <taxon>Nitratireductor</taxon>
    </lineage>
</organism>
<dbReference type="NCBIfam" id="TIGR02665">
    <property type="entry name" value="molyb_mobA"/>
    <property type="match status" value="1"/>
</dbReference>
<dbReference type="RefSeq" id="WP_146298415.1">
    <property type="nucleotide sequence ID" value="NZ_CP042301.2"/>
</dbReference>
<evidence type="ECO:0000259" key="9">
    <source>
        <dbReference type="Pfam" id="PF12804"/>
    </source>
</evidence>
<comment type="function">
    <text evidence="8">Transfers a GMP moiety from GTP to Mo-molybdopterin (Mo-MPT) cofactor (Moco or molybdenum cofactor) to form Mo-molybdopterin guanine dinucleotide (Mo-MGD) cofactor.</text>
</comment>
<dbReference type="PANTHER" id="PTHR19136">
    <property type="entry name" value="MOLYBDENUM COFACTOR GUANYLYLTRANSFERASE"/>
    <property type="match status" value="1"/>
</dbReference>
<evidence type="ECO:0000256" key="4">
    <source>
        <dbReference type="ARBA" id="ARBA00022741"/>
    </source>
</evidence>
<dbReference type="Gene3D" id="3.90.550.10">
    <property type="entry name" value="Spore Coat Polysaccharide Biosynthesis Protein SpsA, Chain A"/>
    <property type="match status" value="1"/>
</dbReference>
<evidence type="ECO:0000256" key="1">
    <source>
        <dbReference type="ARBA" id="ARBA00022490"/>
    </source>
</evidence>
<keyword evidence="4 8" id="KW-0547">Nucleotide-binding</keyword>
<comment type="cofactor">
    <cofactor evidence="8">
        <name>Mg(2+)</name>
        <dbReference type="ChEBI" id="CHEBI:18420"/>
    </cofactor>
</comment>
<keyword evidence="2 8" id="KW-0808">Transferase</keyword>
<reference evidence="10" key="1">
    <citation type="submission" date="2020-04" db="EMBL/GenBank/DDBJ databases">
        <title>Nitratireductor sp. nov. isolated from mangrove soil.</title>
        <authorList>
            <person name="Ye Y."/>
        </authorList>
    </citation>
    <scope>NUCLEOTIDE SEQUENCE</scope>
    <source>
        <strain evidence="10">SY7</strain>
    </source>
</reference>
<keyword evidence="5 8" id="KW-0460">Magnesium</keyword>
<dbReference type="EC" id="2.7.7.77" evidence="8"/>
<feature type="domain" description="MobA-like NTP transferase" evidence="9">
    <location>
        <begin position="7"/>
        <end position="157"/>
    </location>
</feature>
<keyword evidence="1 8" id="KW-0963">Cytoplasm</keyword>
<dbReference type="GO" id="GO:0061603">
    <property type="term" value="F:molybdenum cofactor guanylyltransferase activity"/>
    <property type="evidence" value="ECO:0007669"/>
    <property type="project" value="UniProtKB-EC"/>
</dbReference>
<dbReference type="CDD" id="cd02503">
    <property type="entry name" value="MobA"/>
    <property type="match status" value="1"/>
</dbReference>
<comment type="subunit">
    <text evidence="8">Monomer.</text>
</comment>
<comment type="subcellular location">
    <subcellularLocation>
        <location evidence="8">Cytoplasm</location>
    </subcellularLocation>
</comment>
<dbReference type="GO" id="GO:1902758">
    <property type="term" value="P:bis(molybdopterin guanine dinucleotide)molybdenum biosynthetic process"/>
    <property type="evidence" value="ECO:0007669"/>
    <property type="project" value="TreeGrafter"/>
</dbReference>
<evidence type="ECO:0000313" key="11">
    <source>
        <dbReference type="Proteomes" id="UP000321389"/>
    </source>
</evidence>
<comment type="caution">
    <text evidence="8">Lacks conserved residue(s) required for the propagation of feature annotation.</text>
</comment>
<dbReference type="OrthoDB" id="9788394at2"/>
<comment type="similarity">
    <text evidence="8">Belongs to the MobA family.</text>
</comment>
<keyword evidence="11" id="KW-1185">Reference proteome</keyword>
<feature type="binding site" evidence="8">
    <location>
        <position position="23"/>
    </location>
    <ligand>
        <name>GTP</name>
        <dbReference type="ChEBI" id="CHEBI:37565"/>
    </ligand>
</feature>